<gene>
    <name evidence="5" type="ORF">FY036_08980</name>
</gene>
<reference evidence="5 6" key="2">
    <citation type="submission" date="2019-09" db="EMBL/GenBank/DDBJ databases">
        <title>Mesorhizobium sp. MaA-C15 isolated from Microcystis aeruginosa.</title>
        <authorList>
            <person name="Jeong S.E."/>
            <person name="Jin H.M."/>
            <person name="Jeon C.O."/>
        </authorList>
    </citation>
    <scope>NUCLEOTIDE SEQUENCE [LARGE SCALE GENOMIC DNA]</scope>
    <source>
        <strain evidence="5 6">MaA-C15</strain>
    </source>
</reference>
<dbReference type="InterPro" id="IPR036388">
    <property type="entry name" value="WH-like_DNA-bd_sf"/>
</dbReference>
<dbReference type="RefSeq" id="WP_148914378.1">
    <property type="nucleotide sequence ID" value="NZ_VSZS01000060.1"/>
</dbReference>
<dbReference type="Pfam" id="PF07702">
    <property type="entry name" value="UTRA"/>
    <property type="match status" value="1"/>
</dbReference>
<dbReference type="InterPro" id="IPR036390">
    <property type="entry name" value="WH_DNA-bd_sf"/>
</dbReference>
<comment type="caution">
    <text evidence="5">The sequence shown here is derived from an EMBL/GenBank/DDBJ whole genome shotgun (WGS) entry which is preliminary data.</text>
</comment>
<dbReference type="GO" id="GO:0003700">
    <property type="term" value="F:DNA-binding transcription factor activity"/>
    <property type="evidence" value="ECO:0007669"/>
    <property type="project" value="InterPro"/>
</dbReference>
<evidence type="ECO:0000313" key="6">
    <source>
        <dbReference type="Proteomes" id="UP000323258"/>
    </source>
</evidence>
<protein>
    <submittedName>
        <fullName evidence="5">GntR family transcriptional regulator</fullName>
    </submittedName>
</protein>
<accession>A0A5D4GZ65</accession>
<organism evidence="5 6">
    <name type="scientific">Neoaquamicrobium microcysteis</name>
    <dbReference type="NCBI Taxonomy" id="2682781"/>
    <lineage>
        <taxon>Bacteria</taxon>
        <taxon>Pseudomonadati</taxon>
        <taxon>Pseudomonadota</taxon>
        <taxon>Alphaproteobacteria</taxon>
        <taxon>Hyphomicrobiales</taxon>
        <taxon>Phyllobacteriaceae</taxon>
        <taxon>Neoaquamicrobium</taxon>
    </lineage>
</organism>
<dbReference type="InterPro" id="IPR000524">
    <property type="entry name" value="Tscrpt_reg_HTH_GntR"/>
</dbReference>
<dbReference type="PANTHER" id="PTHR44846">
    <property type="entry name" value="MANNOSYL-D-GLYCERATE TRANSPORT/METABOLISM SYSTEM REPRESSOR MNGR-RELATED"/>
    <property type="match status" value="1"/>
</dbReference>
<dbReference type="OrthoDB" id="9794015at2"/>
<dbReference type="EMBL" id="VSZS01000060">
    <property type="protein sequence ID" value="TYR33179.1"/>
    <property type="molecule type" value="Genomic_DNA"/>
</dbReference>
<evidence type="ECO:0000256" key="1">
    <source>
        <dbReference type="ARBA" id="ARBA00023015"/>
    </source>
</evidence>
<dbReference type="InterPro" id="IPR028978">
    <property type="entry name" value="Chorismate_lyase_/UTRA_dom_sf"/>
</dbReference>
<keyword evidence="1" id="KW-0805">Transcription regulation</keyword>
<dbReference type="Gene3D" id="3.40.1410.10">
    <property type="entry name" value="Chorismate lyase-like"/>
    <property type="match status" value="1"/>
</dbReference>
<proteinExistence type="predicted"/>
<dbReference type="SMART" id="SM00345">
    <property type="entry name" value="HTH_GNTR"/>
    <property type="match status" value="1"/>
</dbReference>
<evidence type="ECO:0000313" key="5">
    <source>
        <dbReference type="EMBL" id="TYR33179.1"/>
    </source>
</evidence>
<dbReference type="CDD" id="cd07377">
    <property type="entry name" value="WHTH_GntR"/>
    <property type="match status" value="1"/>
</dbReference>
<evidence type="ECO:0000259" key="4">
    <source>
        <dbReference type="PROSITE" id="PS50949"/>
    </source>
</evidence>
<keyword evidence="2" id="KW-0238">DNA-binding</keyword>
<dbReference type="Proteomes" id="UP000323258">
    <property type="component" value="Unassembled WGS sequence"/>
</dbReference>
<dbReference type="SUPFAM" id="SSF64288">
    <property type="entry name" value="Chorismate lyase-like"/>
    <property type="match status" value="1"/>
</dbReference>
<dbReference type="GO" id="GO:0045892">
    <property type="term" value="P:negative regulation of DNA-templated transcription"/>
    <property type="evidence" value="ECO:0007669"/>
    <property type="project" value="TreeGrafter"/>
</dbReference>
<dbReference type="Gene3D" id="1.10.10.10">
    <property type="entry name" value="Winged helix-like DNA-binding domain superfamily/Winged helix DNA-binding domain"/>
    <property type="match status" value="1"/>
</dbReference>
<sequence length="233" mass="25664">MTSNYALPVHQQISEMLIREIAAGMRLDGEKLPPERDMAASLGIAVGTLRKALADLHAKGLLERIQGSGNYIRSKSEVESVYALFRLELVEGGGLPTARVISVGRLAKTDDMPAFGSSPEGHRVRRLRSLGGRPAAVEEIWLDGSYVDRIQPEDLSDSLYLYYRRALGIWIARAEDRVGVADAPDWTPAGLGLTPGQPAGFIERIGWTQDGASAEYSRTWFDHTVARYVSRLR</sequence>
<dbReference type="InterPro" id="IPR050679">
    <property type="entry name" value="Bact_HTH_transcr_reg"/>
</dbReference>
<dbReference type="SUPFAM" id="SSF46785">
    <property type="entry name" value="Winged helix' DNA-binding domain"/>
    <property type="match status" value="1"/>
</dbReference>
<dbReference type="SMART" id="SM00866">
    <property type="entry name" value="UTRA"/>
    <property type="match status" value="1"/>
</dbReference>
<dbReference type="InterPro" id="IPR011663">
    <property type="entry name" value="UTRA"/>
</dbReference>
<dbReference type="GO" id="GO:0003677">
    <property type="term" value="F:DNA binding"/>
    <property type="evidence" value="ECO:0007669"/>
    <property type="project" value="UniProtKB-KW"/>
</dbReference>
<evidence type="ECO:0000256" key="2">
    <source>
        <dbReference type="ARBA" id="ARBA00023125"/>
    </source>
</evidence>
<dbReference type="PROSITE" id="PS50949">
    <property type="entry name" value="HTH_GNTR"/>
    <property type="match status" value="1"/>
</dbReference>
<dbReference type="PANTHER" id="PTHR44846:SF1">
    <property type="entry name" value="MANNOSYL-D-GLYCERATE TRANSPORT_METABOLISM SYSTEM REPRESSOR MNGR-RELATED"/>
    <property type="match status" value="1"/>
</dbReference>
<name>A0A5D4GZ65_9HYPH</name>
<keyword evidence="3" id="KW-0804">Transcription</keyword>
<dbReference type="Pfam" id="PF00392">
    <property type="entry name" value="GntR"/>
    <property type="match status" value="1"/>
</dbReference>
<keyword evidence="6" id="KW-1185">Reference proteome</keyword>
<evidence type="ECO:0000256" key="3">
    <source>
        <dbReference type="ARBA" id="ARBA00023163"/>
    </source>
</evidence>
<dbReference type="AlphaFoldDB" id="A0A5D4GZ65"/>
<feature type="domain" description="HTH gntR-type" evidence="4">
    <location>
        <begin position="7"/>
        <end position="75"/>
    </location>
</feature>
<reference evidence="5 6" key="1">
    <citation type="submission" date="2019-08" db="EMBL/GenBank/DDBJ databases">
        <authorList>
            <person name="Seo Y.L."/>
        </authorList>
    </citation>
    <scope>NUCLEOTIDE SEQUENCE [LARGE SCALE GENOMIC DNA]</scope>
    <source>
        <strain evidence="5 6">MaA-C15</strain>
    </source>
</reference>